<evidence type="ECO:0000256" key="1">
    <source>
        <dbReference type="ARBA" id="ARBA00022679"/>
    </source>
</evidence>
<dbReference type="AlphaFoldDB" id="A0A368Z8H8"/>
<dbReference type="GO" id="GO:0016301">
    <property type="term" value="F:kinase activity"/>
    <property type="evidence" value="ECO:0007669"/>
    <property type="project" value="UniProtKB-KW"/>
</dbReference>
<proteinExistence type="predicted"/>
<dbReference type="InterPro" id="IPR011611">
    <property type="entry name" value="PfkB_dom"/>
</dbReference>
<organism evidence="4 5">
    <name type="scientific">Paracoccus lutimaris</name>
    <dbReference type="NCBI Taxonomy" id="1490030"/>
    <lineage>
        <taxon>Bacteria</taxon>
        <taxon>Pseudomonadati</taxon>
        <taxon>Pseudomonadota</taxon>
        <taxon>Alphaproteobacteria</taxon>
        <taxon>Rhodobacterales</taxon>
        <taxon>Paracoccaceae</taxon>
        <taxon>Paracoccus</taxon>
    </lineage>
</organism>
<dbReference type="Gene3D" id="3.40.1190.20">
    <property type="match status" value="1"/>
</dbReference>
<dbReference type="SUPFAM" id="SSF53613">
    <property type="entry name" value="Ribokinase-like"/>
    <property type="match status" value="1"/>
</dbReference>
<sequence>MTDIPRIICAGAMLWDVIGHSPTRLNLGDDVAGRIRRFPGGVATNIGLALTRRGHRPAMLSSVGHDAPGDLLVADAMRLGLDMRWVRRDTDLPTGMYIAVESPDGLVAAIADVRALEAAGTGIFAPLRDGRLGDAATPWRGTLVLDGNLTLAVISSLARDPCLAGAALCIAPASPDKVTRLWPLLGLPEATFYLNRREAEALTGRSFRSIARAAEAVIALGARRVLVTDSANAVADALKGEATLTETPPQVAAIRVTGAGDAFVAAHIAAELTGTGRAEALTAALRAGASHVAGMEQ</sequence>
<dbReference type="PANTHER" id="PTHR10584">
    <property type="entry name" value="SUGAR KINASE"/>
    <property type="match status" value="1"/>
</dbReference>
<keyword evidence="2 4" id="KW-0418">Kinase</keyword>
<name>A0A368Z8H8_9RHOB</name>
<dbReference type="PANTHER" id="PTHR10584:SF166">
    <property type="entry name" value="RIBOKINASE"/>
    <property type="match status" value="1"/>
</dbReference>
<reference evidence="4 5" key="1">
    <citation type="submission" date="2018-07" db="EMBL/GenBank/DDBJ databases">
        <title>Genomic Encyclopedia of Type Strains, Phase III (KMG-III): the genomes of soil and plant-associated and newly described type strains.</title>
        <authorList>
            <person name="Whitman W."/>
        </authorList>
    </citation>
    <scope>NUCLEOTIDE SEQUENCE [LARGE SCALE GENOMIC DNA]</scope>
    <source>
        <strain evidence="4 5">CECT 8525</strain>
    </source>
</reference>
<dbReference type="EMBL" id="QPJL01000001">
    <property type="protein sequence ID" value="RCW88713.1"/>
    <property type="molecule type" value="Genomic_DNA"/>
</dbReference>
<feature type="domain" description="Carbohydrate kinase PfkB" evidence="3">
    <location>
        <begin position="7"/>
        <end position="290"/>
    </location>
</feature>
<evidence type="ECO:0000256" key="2">
    <source>
        <dbReference type="ARBA" id="ARBA00022777"/>
    </source>
</evidence>
<dbReference type="RefSeq" id="WP_114347467.1">
    <property type="nucleotide sequence ID" value="NZ_QPJL01000001.1"/>
</dbReference>
<protein>
    <submittedName>
        <fullName evidence="4">Sugar/nucleoside kinase (Ribokinase family)</fullName>
    </submittedName>
</protein>
<gene>
    <name evidence="4" type="ORF">DFP89_101147</name>
</gene>
<dbReference type="Proteomes" id="UP000253345">
    <property type="component" value="Unassembled WGS sequence"/>
</dbReference>
<comment type="caution">
    <text evidence="4">The sequence shown here is derived from an EMBL/GenBank/DDBJ whole genome shotgun (WGS) entry which is preliminary data.</text>
</comment>
<evidence type="ECO:0000313" key="5">
    <source>
        <dbReference type="Proteomes" id="UP000253345"/>
    </source>
</evidence>
<dbReference type="OrthoDB" id="7869371at2"/>
<dbReference type="Pfam" id="PF00294">
    <property type="entry name" value="PfkB"/>
    <property type="match status" value="1"/>
</dbReference>
<keyword evidence="5" id="KW-1185">Reference proteome</keyword>
<keyword evidence="1" id="KW-0808">Transferase</keyword>
<accession>A0A368Z8H8</accession>
<dbReference type="InterPro" id="IPR029056">
    <property type="entry name" value="Ribokinase-like"/>
</dbReference>
<evidence type="ECO:0000259" key="3">
    <source>
        <dbReference type="Pfam" id="PF00294"/>
    </source>
</evidence>
<evidence type="ECO:0000313" key="4">
    <source>
        <dbReference type="EMBL" id="RCW88713.1"/>
    </source>
</evidence>